<dbReference type="GeneID" id="85326724"/>
<keyword evidence="1" id="KW-0472">Membrane</keyword>
<sequence>MKRDELKEKHLRLGDVIEWIYGSFNACIPIYISPSPRNLNLPEWAIIRFPLPYKTREAFFPGNVDEKLRSCYIHLFTVLENESLFNRLRWYFRSVRAWVSGHTLSPYFAHPRRSILDVGYLVIEHIGEGKMLSRSWKEHRGDPDRRANLFRDLSWIILSTINDQGIPSLTNRPLARQLRGGPFVLTLTDFHQSNIFVDDDWHITRLIDLEWACVRPIEMLSPPTWLSSAGVGKSALGIDELIGEELDSYASAHEEFMKMFEAEESALRYFWYARALDCLTGLYFLFMFYFGRVVAPY</sequence>
<evidence type="ECO:0000256" key="1">
    <source>
        <dbReference type="SAM" id="Phobius"/>
    </source>
</evidence>
<proteinExistence type="predicted"/>
<dbReference type="PANTHER" id="PTHR21310:SF37">
    <property type="entry name" value="AMINOGLYCOSIDE PHOSPHOTRANSFERASE DOMAIN-CONTAINING PROTEIN"/>
    <property type="match status" value="1"/>
</dbReference>
<gene>
    <name evidence="2" type="ORF">B0T26DRAFT_737508</name>
</gene>
<organism evidence="2 3">
    <name type="scientific">Lasiosphaeria miniovina</name>
    <dbReference type="NCBI Taxonomy" id="1954250"/>
    <lineage>
        <taxon>Eukaryota</taxon>
        <taxon>Fungi</taxon>
        <taxon>Dikarya</taxon>
        <taxon>Ascomycota</taxon>
        <taxon>Pezizomycotina</taxon>
        <taxon>Sordariomycetes</taxon>
        <taxon>Sordariomycetidae</taxon>
        <taxon>Sordariales</taxon>
        <taxon>Lasiosphaeriaceae</taxon>
        <taxon>Lasiosphaeria</taxon>
    </lineage>
</organism>
<dbReference type="PANTHER" id="PTHR21310">
    <property type="entry name" value="AMINOGLYCOSIDE PHOSPHOTRANSFERASE-RELATED-RELATED"/>
    <property type="match status" value="1"/>
</dbReference>
<reference evidence="2" key="1">
    <citation type="submission" date="2023-06" db="EMBL/GenBank/DDBJ databases">
        <title>Genome-scale phylogeny and comparative genomics of the fungal order Sordariales.</title>
        <authorList>
            <consortium name="Lawrence Berkeley National Laboratory"/>
            <person name="Hensen N."/>
            <person name="Bonometti L."/>
            <person name="Westerberg I."/>
            <person name="Brannstrom I.O."/>
            <person name="Guillou S."/>
            <person name="Cros-Aarteil S."/>
            <person name="Calhoun S."/>
            <person name="Haridas S."/>
            <person name="Kuo A."/>
            <person name="Mondo S."/>
            <person name="Pangilinan J."/>
            <person name="Riley R."/>
            <person name="LaButti K."/>
            <person name="Andreopoulos B."/>
            <person name="Lipzen A."/>
            <person name="Chen C."/>
            <person name="Yanf M."/>
            <person name="Daum C."/>
            <person name="Ng V."/>
            <person name="Clum A."/>
            <person name="Steindorff A."/>
            <person name="Ohm R."/>
            <person name="Martin F."/>
            <person name="Silar P."/>
            <person name="Natvig D."/>
            <person name="Lalanne C."/>
            <person name="Gautier V."/>
            <person name="Ament-velasquez S.L."/>
            <person name="Kruys A."/>
            <person name="Hutchinson M.I."/>
            <person name="Powell A.J."/>
            <person name="Barry K."/>
            <person name="Miller A.N."/>
            <person name="Grigoriev I.V."/>
            <person name="Debuchy R."/>
            <person name="Gladieux P."/>
            <person name="Thoren M.H."/>
            <person name="Johannesson H."/>
        </authorList>
    </citation>
    <scope>NUCLEOTIDE SEQUENCE</scope>
    <source>
        <strain evidence="2">SMH2392-1A</strain>
    </source>
</reference>
<dbReference type="RefSeq" id="XP_060303927.1">
    <property type="nucleotide sequence ID" value="XM_060443454.1"/>
</dbReference>
<evidence type="ECO:0000313" key="2">
    <source>
        <dbReference type="EMBL" id="KAK0735050.1"/>
    </source>
</evidence>
<name>A0AA40ECK8_9PEZI</name>
<keyword evidence="1" id="KW-1133">Transmembrane helix</keyword>
<evidence type="ECO:0008006" key="4">
    <source>
        <dbReference type="Google" id="ProtNLM"/>
    </source>
</evidence>
<comment type="caution">
    <text evidence="2">The sequence shown here is derived from an EMBL/GenBank/DDBJ whole genome shotgun (WGS) entry which is preliminary data.</text>
</comment>
<evidence type="ECO:0000313" key="3">
    <source>
        <dbReference type="Proteomes" id="UP001172101"/>
    </source>
</evidence>
<protein>
    <recommendedName>
        <fullName evidence="4">Aminoglycoside phosphotransferase domain-containing protein</fullName>
    </recommendedName>
</protein>
<dbReference type="Proteomes" id="UP001172101">
    <property type="component" value="Unassembled WGS sequence"/>
</dbReference>
<keyword evidence="3" id="KW-1185">Reference proteome</keyword>
<dbReference type="InterPro" id="IPR011009">
    <property type="entry name" value="Kinase-like_dom_sf"/>
</dbReference>
<dbReference type="InterPro" id="IPR051678">
    <property type="entry name" value="AGP_Transferase"/>
</dbReference>
<keyword evidence="1" id="KW-0812">Transmembrane</keyword>
<dbReference type="SUPFAM" id="SSF56112">
    <property type="entry name" value="Protein kinase-like (PK-like)"/>
    <property type="match status" value="1"/>
</dbReference>
<accession>A0AA40ECK8</accession>
<dbReference type="EMBL" id="JAUIRO010000001">
    <property type="protein sequence ID" value="KAK0735050.1"/>
    <property type="molecule type" value="Genomic_DNA"/>
</dbReference>
<feature type="transmembrane region" description="Helical" evidence="1">
    <location>
        <begin position="269"/>
        <end position="290"/>
    </location>
</feature>
<dbReference type="AlphaFoldDB" id="A0AA40ECK8"/>